<dbReference type="GO" id="GO:0046872">
    <property type="term" value="F:metal ion binding"/>
    <property type="evidence" value="ECO:0007669"/>
    <property type="project" value="InterPro"/>
</dbReference>
<evidence type="ECO:0008006" key="8">
    <source>
        <dbReference type="Google" id="ProtNLM"/>
    </source>
</evidence>
<sequence length="327" mass="35261">MKVKNSSLKRLTAILALSFFFLAARAFITPAEGVGETGGKSVIASFYPIYVHAVNIAGDKLKIDILLPPGVGVHDFNCKPSDIKKIAGAALLIVNGAGLDDFALKIAENYRHAGLKTADASYGVELISAAGGEACSVHEQGHDHKHGALSDPHTWLSLKNAAIQVNNITDALSGIDPENAAYYRTNAEAYLNKLAELDKAAAGILSPHKGLKFIVFHGSFAYLARDYGMVQDSIADSFGNAPKPSKIKEIYDIIKNENIKFLVSEPGFQNKEIRALCEQYALDNIELDPMGSYPPAPENARDHYMLTMKNNIDKLSAAFAKSAAVNK</sequence>
<dbReference type="InterPro" id="IPR050492">
    <property type="entry name" value="Bact_metal-bind_prot9"/>
</dbReference>
<dbReference type="GO" id="GO:0030001">
    <property type="term" value="P:metal ion transport"/>
    <property type="evidence" value="ECO:0007669"/>
    <property type="project" value="InterPro"/>
</dbReference>
<dbReference type="PANTHER" id="PTHR42953">
    <property type="entry name" value="HIGH-AFFINITY ZINC UPTAKE SYSTEM PROTEIN ZNUA-RELATED"/>
    <property type="match status" value="1"/>
</dbReference>
<keyword evidence="3 5" id="KW-0732">Signal</keyword>
<dbReference type="STRING" id="1817813.A2008_07290"/>
<comment type="caution">
    <text evidence="6">The sequence shown here is derived from an EMBL/GenBank/DDBJ whole genome shotgun (WGS) entry which is preliminary data.</text>
</comment>
<name>A0A1F7WKE0_9BACT</name>
<evidence type="ECO:0000313" key="6">
    <source>
        <dbReference type="EMBL" id="OGM03313.1"/>
    </source>
</evidence>
<proteinExistence type="inferred from homology"/>
<evidence type="ECO:0000256" key="3">
    <source>
        <dbReference type="ARBA" id="ARBA00022729"/>
    </source>
</evidence>
<dbReference type="Gene3D" id="3.40.50.1980">
    <property type="entry name" value="Nitrogenase molybdenum iron protein domain"/>
    <property type="match status" value="2"/>
</dbReference>
<accession>A0A1F7WKE0</accession>
<evidence type="ECO:0000256" key="5">
    <source>
        <dbReference type="SAM" id="SignalP"/>
    </source>
</evidence>
<keyword evidence="2 4" id="KW-0813">Transport</keyword>
<dbReference type="PRINTS" id="PR00690">
    <property type="entry name" value="ADHESNFAMILY"/>
</dbReference>
<evidence type="ECO:0000256" key="4">
    <source>
        <dbReference type="RuleBase" id="RU003512"/>
    </source>
</evidence>
<feature type="signal peptide" evidence="5">
    <location>
        <begin position="1"/>
        <end position="26"/>
    </location>
</feature>
<dbReference type="InterPro" id="IPR006129">
    <property type="entry name" value="AdhesinB"/>
</dbReference>
<dbReference type="Proteomes" id="UP000178735">
    <property type="component" value="Unassembled WGS sequence"/>
</dbReference>
<dbReference type="InterPro" id="IPR006128">
    <property type="entry name" value="Lipoprotein_PsaA-like"/>
</dbReference>
<dbReference type="EMBL" id="MGFH01000177">
    <property type="protein sequence ID" value="OGM03313.1"/>
    <property type="molecule type" value="Genomic_DNA"/>
</dbReference>
<dbReference type="Pfam" id="PF01297">
    <property type="entry name" value="ZnuA"/>
    <property type="match status" value="1"/>
</dbReference>
<protein>
    <recommendedName>
        <fullName evidence="8">ABC transporter substrate-binding protein</fullName>
    </recommendedName>
</protein>
<dbReference type="GO" id="GO:0007155">
    <property type="term" value="P:cell adhesion"/>
    <property type="evidence" value="ECO:0007669"/>
    <property type="project" value="InterPro"/>
</dbReference>
<feature type="chain" id="PRO_5009533461" description="ABC transporter substrate-binding protein" evidence="5">
    <location>
        <begin position="27"/>
        <end position="327"/>
    </location>
</feature>
<reference evidence="6 7" key="1">
    <citation type="journal article" date="2016" name="Nat. Commun.">
        <title>Thousands of microbial genomes shed light on interconnected biogeochemical processes in an aquifer system.</title>
        <authorList>
            <person name="Anantharaman K."/>
            <person name="Brown C.T."/>
            <person name="Hug L.A."/>
            <person name="Sharon I."/>
            <person name="Castelle C.J."/>
            <person name="Probst A.J."/>
            <person name="Thomas B.C."/>
            <person name="Singh A."/>
            <person name="Wilkins M.J."/>
            <person name="Karaoz U."/>
            <person name="Brodie E.L."/>
            <person name="Williams K.H."/>
            <person name="Hubbard S.S."/>
            <person name="Banfield J.F."/>
        </authorList>
    </citation>
    <scope>NUCLEOTIDE SEQUENCE [LARGE SCALE GENOMIC DNA]</scope>
</reference>
<comment type="similarity">
    <text evidence="1 4">Belongs to the bacterial solute-binding protein 9 family.</text>
</comment>
<dbReference type="AlphaFoldDB" id="A0A1F7WKE0"/>
<evidence type="ECO:0000313" key="7">
    <source>
        <dbReference type="Proteomes" id="UP000178735"/>
    </source>
</evidence>
<dbReference type="InterPro" id="IPR006127">
    <property type="entry name" value="ZnuA-like"/>
</dbReference>
<dbReference type="PRINTS" id="PR00691">
    <property type="entry name" value="ADHESINB"/>
</dbReference>
<evidence type="ECO:0000256" key="1">
    <source>
        <dbReference type="ARBA" id="ARBA00011028"/>
    </source>
</evidence>
<organism evidence="6 7">
    <name type="scientific">Candidatus Wallbacteria bacterium GWC2_49_35</name>
    <dbReference type="NCBI Taxonomy" id="1817813"/>
    <lineage>
        <taxon>Bacteria</taxon>
        <taxon>Candidatus Walliibacteriota</taxon>
    </lineage>
</organism>
<gene>
    <name evidence="6" type="ORF">A2008_07290</name>
</gene>
<evidence type="ECO:0000256" key="2">
    <source>
        <dbReference type="ARBA" id="ARBA00022448"/>
    </source>
</evidence>
<dbReference type="PANTHER" id="PTHR42953:SF3">
    <property type="entry name" value="HIGH-AFFINITY ZINC UPTAKE SYSTEM PROTEIN ZNUA"/>
    <property type="match status" value="1"/>
</dbReference>
<dbReference type="SUPFAM" id="SSF53807">
    <property type="entry name" value="Helical backbone' metal receptor"/>
    <property type="match status" value="1"/>
</dbReference>